<comment type="caution">
    <text evidence="1">The sequence shown here is derived from an EMBL/GenBank/DDBJ whole genome shotgun (WGS) entry which is preliminary data.</text>
</comment>
<evidence type="ECO:0000313" key="2">
    <source>
        <dbReference type="Proteomes" id="UP000054537"/>
    </source>
</evidence>
<dbReference type="Gene3D" id="2.130.10.10">
    <property type="entry name" value="YVTN repeat-like/Quinoprotein amine dehydrogenase"/>
    <property type="match status" value="1"/>
</dbReference>
<dbReference type="STRING" id="1869.MB27_30850"/>
<gene>
    <name evidence="1" type="ORF">MB27_30850</name>
</gene>
<dbReference type="InterPro" id="IPR015943">
    <property type="entry name" value="WD40/YVTN_repeat-like_dom_sf"/>
</dbReference>
<accession>A0A0A6UDH7</accession>
<organism evidence="1 2">
    <name type="scientific">Actinoplanes utahensis</name>
    <dbReference type="NCBI Taxonomy" id="1869"/>
    <lineage>
        <taxon>Bacteria</taxon>
        <taxon>Bacillati</taxon>
        <taxon>Actinomycetota</taxon>
        <taxon>Actinomycetes</taxon>
        <taxon>Micromonosporales</taxon>
        <taxon>Micromonosporaceae</taxon>
        <taxon>Actinoplanes</taxon>
    </lineage>
</organism>
<proteinExistence type="predicted"/>
<name>A0A0A6UDH7_ACTUT</name>
<sequence>MFGSILTVAGASPARADSKMPIDVDNIAELVADRVHQRFFTFGTHYPAKVLATSYGGAELGSYSHAKASDIVLAPDSSVLYVALRDEHKIVALDPMTMKVVAEYDLGAGIVPTQLNVVGKRVWFLHSTGDGAVVGSLDLSGATPVSGLVPNAGKWSPAWSARLTTGPTGRMVVTAADEYVSFDVRDGVPVVVSRLPVNDENGLRAVELMPDGERYAAVTWDGSLTTRRFSDHADVRILAGKLNSFAALDVAEDGAIAIAAADGVSSEPRSVRTFAAGTGAPIAEYGVVFRAAALAWEPGDGRLFAIDQRIAESGAALHLLDRPRMYQTGLYPDGPKTAKRASPVTITASLKSTPVVPAGTSVSVTRVDIESPAGRSVGTATTDAGGVARFTDVPLVGGAVWYKFEYAGSATHEPALGWQRVDVSRTTPAL</sequence>
<dbReference type="SUPFAM" id="SSF50998">
    <property type="entry name" value="Quinoprotein alcohol dehydrogenase-like"/>
    <property type="match status" value="1"/>
</dbReference>
<dbReference type="eggNOG" id="COG3391">
    <property type="taxonomic scope" value="Bacteria"/>
</dbReference>
<reference evidence="1 2" key="1">
    <citation type="submission" date="2014-10" db="EMBL/GenBank/DDBJ databases">
        <title>Draft genome sequence of Actinoplanes utahensis NRRL 12052.</title>
        <authorList>
            <person name="Velasco-Bucheli B."/>
            <person name="del Cerro C."/>
            <person name="Hormigo D."/>
            <person name="Garcia J.L."/>
            <person name="Acebal C."/>
            <person name="Arroyo M."/>
            <person name="de la Mata I."/>
        </authorList>
    </citation>
    <scope>NUCLEOTIDE SEQUENCE [LARGE SCALE GENOMIC DNA]</scope>
    <source>
        <strain evidence="1 2">NRRL 12052</strain>
    </source>
</reference>
<feature type="non-terminal residue" evidence="1">
    <location>
        <position position="430"/>
    </location>
</feature>
<dbReference type="InterPro" id="IPR011047">
    <property type="entry name" value="Quinoprotein_ADH-like_sf"/>
</dbReference>
<protein>
    <recommendedName>
        <fullName evidence="3">Ig-like domain repeat protein</fullName>
    </recommendedName>
</protein>
<evidence type="ECO:0000313" key="1">
    <source>
        <dbReference type="EMBL" id="KHD74105.1"/>
    </source>
</evidence>
<dbReference type="Proteomes" id="UP000054537">
    <property type="component" value="Unassembled WGS sequence"/>
</dbReference>
<dbReference type="AlphaFoldDB" id="A0A0A6UDH7"/>
<dbReference type="EMBL" id="JRTT01000056">
    <property type="protein sequence ID" value="KHD74105.1"/>
    <property type="molecule type" value="Genomic_DNA"/>
</dbReference>
<keyword evidence="2" id="KW-1185">Reference proteome</keyword>
<evidence type="ECO:0008006" key="3">
    <source>
        <dbReference type="Google" id="ProtNLM"/>
    </source>
</evidence>